<dbReference type="Gene3D" id="2.40.128.270">
    <property type="match status" value="1"/>
</dbReference>
<dbReference type="Pfam" id="PF14302">
    <property type="entry name" value="DUF4377"/>
    <property type="match status" value="1"/>
</dbReference>
<dbReference type="Proteomes" id="UP000051202">
    <property type="component" value="Unassembled WGS sequence"/>
</dbReference>
<comment type="caution">
    <text evidence="4">The sequence shown here is derived from an EMBL/GenBank/DDBJ whole genome shotgun (WGS) entry which is preliminary data.</text>
</comment>
<evidence type="ECO:0000313" key="5">
    <source>
        <dbReference type="Proteomes" id="UP000051202"/>
    </source>
</evidence>
<feature type="signal peptide" evidence="1">
    <location>
        <begin position="1"/>
        <end position="22"/>
    </location>
</feature>
<feature type="domain" description="DUF4377" evidence="3">
    <location>
        <begin position="215"/>
        <end position="278"/>
    </location>
</feature>
<accession>A0A0T6DNZ3</accession>
<dbReference type="STRING" id="554343.AS194_03370"/>
<dbReference type="EMBL" id="LNDJ01000129">
    <property type="protein sequence ID" value="KRU21287.1"/>
    <property type="molecule type" value="Genomic_DNA"/>
</dbReference>
<sequence length="312" mass="34466">MVGRAKKSALTTFLLPSIVAVSLILGACQKENTAHDNEGSGISNTGEKVDSLAIEDRASDTNSATTESGSTTFTPKEKLMNTLSRHRWSLVSATDANEQPISELTDIDGQGTLVFNPETLIYSVGCNTISAAYQLQGHTLSIEEGMSTKISCNELDMAENKLNALMLGNSELKIEQSDSPVLTQFTNDNVTLVWNGRLTPQAKYNSKGETVFWAVNAKEVNCDMNGEKQCLQVRPVTYNDQGVKVREGKWRVFAGEIDGYHHEGMHEEVLRLQRYRLETNELIESDETTENDNDDEKYAYVLDAVIESAVVE</sequence>
<dbReference type="PANTHER" id="PTHR35535:SF2">
    <property type="entry name" value="DUF306 DOMAIN-CONTAINING PROTEIN"/>
    <property type="match status" value="1"/>
</dbReference>
<dbReference type="Pfam" id="PF03724">
    <property type="entry name" value="META"/>
    <property type="match status" value="1"/>
</dbReference>
<dbReference type="InterPro" id="IPR005184">
    <property type="entry name" value="DUF306_Meta_HslJ"/>
</dbReference>
<organism evidence="4 5">
    <name type="scientific">Psychrobacter piscatorii</name>
    <dbReference type="NCBI Taxonomy" id="554343"/>
    <lineage>
        <taxon>Bacteria</taxon>
        <taxon>Pseudomonadati</taxon>
        <taxon>Pseudomonadota</taxon>
        <taxon>Gammaproteobacteria</taxon>
        <taxon>Moraxellales</taxon>
        <taxon>Moraxellaceae</taxon>
        <taxon>Psychrobacter</taxon>
    </lineage>
</organism>
<gene>
    <name evidence="4" type="ORF">AS194_03370</name>
</gene>
<name>A0A0T6DNZ3_9GAMM</name>
<protein>
    <recommendedName>
        <fullName evidence="6">META domain-containing protein</fullName>
    </recommendedName>
</protein>
<dbReference type="AlphaFoldDB" id="A0A0T6DNZ3"/>
<dbReference type="PANTHER" id="PTHR35535">
    <property type="entry name" value="HEAT SHOCK PROTEIN HSLJ"/>
    <property type="match status" value="1"/>
</dbReference>
<keyword evidence="1" id="KW-0732">Signal</keyword>
<feature type="domain" description="DUF306" evidence="2">
    <location>
        <begin position="82"/>
        <end position="181"/>
    </location>
</feature>
<dbReference type="RefSeq" id="WP_058025910.1">
    <property type="nucleotide sequence ID" value="NZ_LNDJ01000129.1"/>
</dbReference>
<evidence type="ECO:0000313" key="4">
    <source>
        <dbReference type="EMBL" id="KRU21287.1"/>
    </source>
</evidence>
<evidence type="ECO:0000259" key="3">
    <source>
        <dbReference type="Pfam" id="PF14302"/>
    </source>
</evidence>
<dbReference type="InterPro" id="IPR053147">
    <property type="entry name" value="Hsp_HslJ-like"/>
</dbReference>
<dbReference type="InterPro" id="IPR038670">
    <property type="entry name" value="HslJ-like_sf"/>
</dbReference>
<dbReference type="InterPro" id="IPR025485">
    <property type="entry name" value="DUF4377"/>
</dbReference>
<keyword evidence="5" id="KW-1185">Reference proteome</keyword>
<proteinExistence type="predicted"/>
<evidence type="ECO:0000259" key="2">
    <source>
        <dbReference type="Pfam" id="PF03724"/>
    </source>
</evidence>
<feature type="chain" id="PRO_5006668964" description="META domain-containing protein" evidence="1">
    <location>
        <begin position="23"/>
        <end position="312"/>
    </location>
</feature>
<dbReference type="PROSITE" id="PS51257">
    <property type="entry name" value="PROKAR_LIPOPROTEIN"/>
    <property type="match status" value="1"/>
</dbReference>
<reference evidence="4 5" key="1">
    <citation type="submission" date="2015-11" db="EMBL/GenBank/DDBJ databases">
        <title>Permanent draft genome of Psychrobacter piscatorii LQ58.</title>
        <authorList>
            <person name="Zhou M."/>
            <person name="Dong B."/>
            <person name="Liu Q."/>
        </authorList>
    </citation>
    <scope>NUCLEOTIDE SEQUENCE [LARGE SCALE GENOMIC DNA]</scope>
    <source>
        <strain evidence="4 5">LQ58</strain>
    </source>
</reference>
<evidence type="ECO:0000256" key="1">
    <source>
        <dbReference type="SAM" id="SignalP"/>
    </source>
</evidence>
<evidence type="ECO:0008006" key="6">
    <source>
        <dbReference type="Google" id="ProtNLM"/>
    </source>
</evidence>